<protein>
    <submittedName>
        <fullName evidence="4">DNA protecting protein DprA</fullName>
    </submittedName>
</protein>
<reference evidence="4 5" key="1">
    <citation type="journal article" date="2016" name="Nat. Commun.">
        <title>Thousands of microbial genomes shed light on interconnected biogeochemical processes in an aquifer system.</title>
        <authorList>
            <person name="Anantharaman K."/>
            <person name="Brown C.T."/>
            <person name="Hug L.A."/>
            <person name="Sharon I."/>
            <person name="Castelle C.J."/>
            <person name="Probst A.J."/>
            <person name="Thomas B.C."/>
            <person name="Singh A."/>
            <person name="Wilkins M.J."/>
            <person name="Karaoz U."/>
            <person name="Brodie E.L."/>
            <person name="Williams K.H."/>
            <person name="Hubbard S.S."/>
            <person name="Banfield J.F."/>
        </authorList>
    </citation>
    <scope>NUCLEOTIDE SEQUENCE [LARGE SCALE GENOMIC DNA]</scope>
    <source>
        <strain evidence="5">RBG_16_55_9</strain>
    </source>
</reference>
<organism evidence="4 5">
    <name type="scientific">Fraserbacteria sp. (strain RBG_16_55_9)</name>
    <dbReference type="NCBI Taxonomy" id="1817864"/>
    <lineage>
        <taxon>Bacteria</taxon>
        <taxon>Candidatus Fraseribacteriota</taxon>
    </lineage>
</organism>
<dbReference type="PANTHER" id="PTHR43022:SF1">
    <property type="entry name" value="PROTEIN SMF"/>
    <property type="match status" value="1"/>
</dbReference>
<dbReference type="InterPro" id="IPR057666">
    <property type="entry name" value="DrpA_SLOG"/>
</dbReference>
<name>A0A1F5V1D4_FRAXR</name>
<dbReference type="STRING" id="1817864.A2Z21_02145"/>
<dbReference type="InterPro" id="IPR036388">
    <property type="entry name" value="WH-like_DNA-bd_sf"/>
</dbReference>
<dbReference type="NCBIfam" id="TIGR00732">
    <property type="entry name" value="dprA"/>
    <property type="match status" value="1"/>
</dbReference>
<feature type="domain" description="Smf/DprA SLOG" evidence="2">
    <location>
        <begin position="82"/>
        <end position="291"/>
    </location>
</feature>
<dbReference type="Gene3D" id="3.40.50.450">
    <property type="match status" value="1"/>
</dbReference>
<comment type="caution">
    <text evidence="4">The sequence shown here is derived from an EMBL/GenBank/DDBJ whole genome shotgun (WGS) entry which is preliminary data.</text>
</comment>
<dbReference type="Pfam" id="PF17782">
    <property type="entry name" value="WHD_DprA"/>
    <property type="match status" value="1"/>
</dbReference>
<dbReference type="GO" id="GO:0009294">
    <property type="term" value="P:DNA-mediated transformation"/>
    <property type="evidence" value="ECO:0007669"/>
    <property type="project" value="InterPro"/>
</dbReference>
<dbReference type="PANTHER" id="PTHR43022">
    <property type="entry name" value="PROTEIN SMF"/>
    <property type="match status" value="1"/>
</dbReference>
<evidence type="ECO:0000256" key="1">
    <source>
        <dbReference type="ARBA" id="ARBA00006525"/>
    </source>
</evidence>
<dbReference type="Proteomes" id="UP000179157">
    <property type="component" value="Unassembled WGS sequence"/>
</dbReference>
<sequence>MAVDQLQDKRYWIALNLIPNLTPKKFHLLLECFSSPQEIWQAPLAQLKEIAAFARSAETFVRHRERTDIDAELREIEARRLKVITLADADYPKALRAIDAAPPVLYLKGDYIEKDELAIAIVGTRRPSPYGTMISEKLGKELGALGFTIVSGLALGIDTAAHRGALAAGARTIAVLGGGFFSIYPQENRNLVEEIARCGSVMSEYSLKTPPDRWTFPRRNRIISGLTRGTIVVEAPKQSGALITAKFALDQGREVFAVPGPITEEASKGTHHLIQQGAKLVMDIDDILVEFADLRETLASRGPRPQKPRPELSPLEDQVFQVLEYEPLHFNDVVERACLSPTEASYALLKLTMKDLVKELEGKRYAKLP</sequence>
<dbReference type="Gene3D" id="1.10.10.10">
    <property type="entry name" value="Winged helix-like DNA-binding domain superfamily/Winged helix DNA-binding domain"/>
    <property type="match status" value="1"/>
</dbReference>
<comment type="similarity">
    <text evidence="1">Belongs to the DprA/Smf family.</text>
</comment>
<dbReference type="EMBL" id="MFGX01000016">
    <property type="protein sequence ID" value="OGF57220.1"/>
    <property type="molecule type" value="Genomic_DNA"/>
</dbReference>
<evidence type="ECO:0000259" key="3">
    <source>
        <dbReference type="Pfam" id="PF17782"/>
    </source>
</evidence>
<proteinExistence type="inferred from homology"/>
<dbReference type="Pfam" id="PF02481">
    <property type="entry name" value="DNA_processg_A"/>
    <property type="match status" value="1"/>
</dbReference>
<evidence type="ECO:0000313" key="4">
    <source>
        <dbReference type="EMBL" id="OGF57220.1"/>
    </source>
</evidence>
<dbReference type="InterPro" id="IPR003488">
    <property type="entry name" value="DprA"/>
</dbReference>
<evidence type="ECO:0000313" key="5">
    <source>
        <dbReference type="Proteomes" id="UP000179157"/>
    </source>
</evidence>
<dbReference type="InterPro" id="IPR041614">
    <property type="entry name" value="DprA_WH"/>
</dbReference>
<dbReference type="AlphaFoldDB" id="A0A1F5V1D4"/>
<feature type="domain" description="DprA winged helix" evidence="3">
    <location>
        <begin position="304"/>
        <end position="363"/>
    </location>
</feature>
<accession>A0A1F5V1D4</accession>
<evidence type="ECO:0000259" key="2">
    <source>
        <dbReference type="Pfam" id="PF02481"/>
    </source>
</evidence>
<dbReference type="SUPFAM" id="SSF102405">
    <property type="entry name" value="MCP/YpsA-like"/>
    <property type="match status" value="1"/>
</dbReference>
<gene>
    <name evidence="4" type="ORF">A2Z21_02145</name>
</gene>